<sequence>MEKAQSTPMQTPPQVEWNLPEGIEKFSEKHLYHAYRTGFSEGEEQDVKLFEKQIQDNSRKAALDTLAVTTALEQLGITPISAHLKILSRYAMKVLITVSNEDFVKESFIDSYNRVNETQDKSRTDLYSIIFTFINRSAEFDIDLVRLDGYVSSYRPLEKN</sequence>
<name>A0A1M5MTZ8_9BACT</name>
<dbReference type="AlphaFoldDB" id="A0A1M5MTZ8"/>
<dbReference type="Proteomes" id="UP000184212">
    <property type="component" value="Unassembled WGS sequence"/>
</dbReference>
<organism evidence="1 2">
    <name type="scientific">Chryseolinea serpens</name>
    <dbReference type="NCBI Taxonomy" id="947013"/>
    <lineage>
        <taxon>Bacteria</taxon>
        <taxon>Pseudomonadati</taxon>
        <taxon>Bacteroidota</taxon>
        <taxon>Cytophagia</taxon>
        <taxon>Cytophagales</taxon>
        <taxon>Fulvivirgaceae</taxon>
        <taxon>Chryseolinea</taxon>
    </lineage>
</organism>
<keyword evidence="2" id="KW-1185">Reference proteome</keyword>
<accession>A0A1M5MTZ8</accession>
<dbReference type="EMBL" id="FQWQ01000001">
    <property type="protein sequence ID" value="SHG80768.1"/>
    <property type="molecule type" value="Genomic_DNA"/>
</dbReference>
<protein>
    <submittedName>
        <fullName evidence="1">Uncharacterized protein</fullName>
    </submittedName>
</protein>
<gene>
    <name evidence="1" type="ORF">SAMN04488109_1937</name>
</gene>
<dbReference type="STRING" id="947013.SAMN04488109_1937"/>
<evidence type="ECO:0000313" key="1">
    <source>
        <dbReference type="EMBL" id="SHG80768.1"/>
    </source>
</evidence>
<evidence type="ECO:0000313" key="2">
    <source>
        <dbReference type="Proteomes" id="UP000184212"/>
    </source>
</evidence>
<dbReference type="RefSeq" id="WP_073133160.1">
    <property type="nucleotide sequence ID" value="NZ_FQWQ01000001.1"/>
</dbReference>
<proteinExistence type="predicted"/>
<reference evidence="1 2" key="1">
    <citation type="submission" date="2016-11" db="EMBL/GenBank/DDBJ databases">
        <authorList>
            <person name="Jaros S."/>
            <person name="Januszkiewicz K."/>
            <person name="Wedrychowicz H."/>
        </authorList>
    </citation>
    <scope>NUCLEOTIDE SEQUENCE [LARGE SCALE GENOMIC DNA]</scope>
    <source>
        <strain evidence="1 2">DSM 24574</strain>
    </source>
</reference>